<dbReference type="InterPro" id="IPR002328">
    <property type="entry name" value="ADH_Zn_CS"/>
</dbReference>
<evidence type="ECO:0000259" key="6">
    <source>
        <dbReference type="Pfam" id="PF08240"/>
    </source>
</evidence>
<dbReference type="SUPFAM" id="SSF50129">
    <property type="entry name" value="GroES-like"/>
    <property type="match status" value="1"/>
</dbReference>
<evidence type="ECO:0000256" key="1">
    <source>
        <dbReference type="ARBA" id="ARBA00001947"/>
    </source>
</evidence>
<comment type="cofactor">
    <cofactor evidence="1">
        <name>Zn(2+)</name>
        <dbReference type="ChEBI" id="CHEBI:29105"/>
    </cofactor>
</comment>
<comment type="caution">
    <text evidence="7">The sequence shown here is derived from an EMBL/GenBank/DDBJ whole genome shotgun (WGS) entry which is preliminary data.</text>
</comment>
<dbReference type="PANTHER" id="PTHR43161">
    <property type="entry name" value="SORBITOL DEHYDROGENASE"/>
    <property type="match status" value="1"/>
</dbReference>
<proteinExistence type="inferred from homology"/>
<dbReference type="InterPro" id="IPR013154">
    <property type="entry name" value="ADH-like_N"/>
</dbReference>
<evidence type="ECO:0000256" key="3">
    <source>
        <dbReference type="ARBA" id="ARBA00022723"/>
    </source>
</evidence>
<dbReference type="EMBL" id="BARV01032724">
    <property type="protein sequence ID" value="GAI37264.1"/>
    <property type="molecule type" value="Genomic_DNA"/>
</dbReference>
<name>X1Q205_9ZZZZ</name>
<accession>X1Q205</accession>
<dbReference type="GO" id="GO:0016491">
    <property type="term" value="F:oxidoreductase activity"/>
    <property type="evidence" value="ECO:0007669"/>
    <property type="project" value="UniProtKB-KW"/>
</dbReference>
<dbReference type="PANTHER" id="PTHR43161:SF9">
    <property type="entry name" value="SORBITOL DEHYDROGENASE"/>
    <property type="match status" value="1"/>
</dbReference>
<organism evidence="7">
    <name type="scientific">marine sediment metagenome</name>
    <dbReference type="NCBI Taxonomy" id="412755"/>
    <lineage>
        <taxon>unclassified sequences</taxon>
        <taxon>metagenomes</taxon>
        <taxon>ecological metagenomes</taxon>
    </lineage>
</organism>
<evidence type="ECO:0000256" key="4">
    <source>
        <dbReference type="ARBA" id="ARBA00022833"/>
    </source>
</evidence>
<dbReference type="AlphaFoldDB" id="X1Q205"/>
<protein>
    <recommendedName>
        <fullName evidence="6">Alcohol dehydrogenase-like N-terminal domain-containing protein</fullName>
    </recommendedName>
</protein>
<keyword evidence="4" id="KW-0862">Zinc</keyword>
<dbReference type="PROSITE" id="PS00059">
    <property type="entry name" value="ADH_ZINC"/>
    <property type="match status" value="1"/>
</dbReference>
<keyword evidence="3" id="KW-0479">Metal-binding</keyword>
<evidence type="ECO:0000313" key="7">
    <source>
        <dbReference type="EMBL" id="GAI37264.1"/>
    </source>
</evidence>
<sequence length="167" mass="18241">KKVVISGVKEIKIVELPIPVPFEDWVLVKVHAVPICTEWKAWLVGEHYSGHEAAGEVVAVAKPCEVKVGDRVTVMSGMPCGRCDLCRQGEYIHCQSSSNYGEFVDYKIDGDTHVQYLLKPSRLLAPIPDGVSYEKGSLACCGLGPTMGASDNMNVGPLDVFLEYWTA</sequence>
<reference evidence="7" key="1">
    <citation type="journal article" date="2014" name="Front. Microbiol.">
        <title>High frequency of phylogenetically diverse reductive dehalogenase-homologous genes in deep subseafloor sedimentary metagenomes.</title>
        <authorList>
            <person name="Kawai M."/>
            <person name="Futagami T."/>
            <person name="Toyoda A."/>
            <person name="Takaki Y."/>
            <person name="Nishi S."/>
            <person name="Hori S."/>
            <person name="Arai W."/>
            <person name="Tsubouchi T."/>
            <person name="Morono Y."/>
            <person name="Uchiyama I."/>
            <person name="Ito T."/>
            <person name="Fujiyama A."/>
            <person name="Inagaki F."/>
            <person name="Takami H."/>
        </authorList>
    </citation>
    <scope>NUCLEOTIDE SEQUENCE</scope>
    <source>
        <strain evidence="7">Expedition CK06-06</strain>
    </source>
</reference>
<dbReference type="GO" id="GO:0008270">
    <property type="term" value="F:zinc ion binding"/>
    <property type="evidence" value="ECO:0007669"/>
    <property type="project" value="InterPro"/>
</dbReference>
<feature type="non-terminal residue" evidence="7">
    <location>
        <position position="1"/>
    </location>
</feature>
<evidence type="ECO:0000256" key="5">
    <source>
        <dbReference type="ARBA" id="ARBA00023002"/>
    </source>
</evidence>
<dbReference type="InterPro" id="IPR011032">
    <property type="entry name" value="GroES-like_sf"/>
</dbReference>
<dbReference type="Pfam" id="PF08240">
    <property type="entry name" value="ADH_N"/>
    <property type="match status" value="1"/>
</dbReference>
<keyword evidence="5" id="KW-0560">Oxidoreductase</keyword>
<feature type="domain" description="Alcohol dehydrogenase-like N-terminal" evidence="6">
    <location>
        <begin position="24"/>
        <end position="129"/>
    </location>
</feature>
<gene>
    <name evidence="7" type="ORF">S06H3_51556</name>
</gene>
<dbReference type="Gene3D" id="3.90.180.10">
    <property type="entry name" value="Medium-chain alcohol dehydrogenases, catalytic domain"/>
    <property type="match status" value="1"/>
</dbReference>
<evidence type="ECO:0000256" key="2">
    <source>
        <dbReference type="ARBA" id="ARBA00008072"/>
    </source>
</evidence>
<comment type="similarity">
    <text evidence="2">Belongs to the zinc-containing alcohol dehydrogenase family.</text>
</comment>